<accession>A0A0G9MSM0</accession>
<dbReference type="InterPro" id="IPR004843">
    <property type="entry name" value="Calcineurin-like_PHP"/>
</dbReference>
<dbReference type="GO" id="GO:0005737">
    <property type="term" value="C:cytoplasm"/>
    <property type="evidence" value="ECO:0007669"/>
    <property type="project" value="TreeGrafter"/>
</dbReference>
<evidence type="ECO:0000313" key="1">
    <source>
        <dbReference type="EMBL" id="KLE33742.1"/>
    </source>
</evidence>
<dbReference type="Gene3D" id="3.60.21.10">
    <property type="match status" value="1"/>
</dbReference>
<dbReference type="PATRIC" id="fig|502682.8.peg.1332"/>
<proteinExistence type="predicted"/>
<dbReference type="AlphaFoldDB" id="A0A0G9MSM0"/>
<comment type="caution">
    <text evidence="1">The sequence shown here is derived from an EMBL/GenBank/DDBJ whole genome shotgun (WGS) entry which is preliminary data.</text>
</comment>
<protein>
    <submittedName>
        <fullName evidence="1">Serine/threonine protein phosphatase</fullName>
    </submittedName>
</protein>
<dbReference type="GO" id="GO:0016791">
    <property type="term" value="F:phosphatase activity"/>
    <property type="evidence" value="ECO:0007669"/>
    <property type="project" value="TreeGrafter"/>
</dbReference>
<dbReference type="Pfam" id="PF00149">
    <property type="entry name" value="Metallophos"/>
    <property type="match status" value="1"/>
</dbReference>
<dbReference type="InterPro" id="IPR029052">
    <property type="entry name" value="Metallo-depent_PP-like"/>
</dbReference>
<dbReference type="STRING" id="502682.BMF35_a0308"/>
<evidence type="ECO:0000313" key="2">
    <source>
        <dbReference type="Proteomes" id="UP000053070"/>
    </source>
</evidence>
<dbReference type="PANTHER" id="PTHR42850:SF4">
    <property type="entry name" value="ZINC-DEPENDENT ENDOPOLYPHOSPHATASE"/>
    <property type="match status" value="1"/>
</dbReference>
<organism evidence="1 2">
    <name type="scientific">Aurantiacibacter gangjinensis</name>
    <dbReference type="NCBI Taxonomy" id="502682"/>
    <lineage>
        <taxon>Bacteria</taxon>
        <taxon>Pseudomonadati</taxon>
        <taxon>Pseudomonadota</taxon>
        <taxon>Alphaproteobacteria</taxon>
        <taxon>Sphingomonadales</taxon>
        <taxon>Erythrobacteraceae</taxon>
        <taxon>Aurantiacibacter</taxon>
    </lineage>
</organism>
<sequence>MFSFFRSRRASEERPSLDAAIPDGERVYAMGDIHGRDDLFAAIMAAIEADNRETAEAEATVILLGDLVDRGPDSRRVIAMAREWQHTRNVRILAGNHEEMFLRSFESLDTLRHFLRYGGRETLMSYGLDRSRYTRSSIEEVQEMMREAVPEEDVAFMQGFEDSIRIGDYVFVHAGIEPGVPLAEQDISRLRWIREPFLSHGDIHEDFVVVHGHTISEKPEDMGNRIGLDTGAYETGRLTAIVLEGTQRRYIAAVQGADGAICVEKG</sequence>
<dbReference type="InterPro" id="IPR050126">
    <property type="entry name" value="Ap4A_hydrolase"/>
</dbReference>
<dbReference type="OrthoDB" id="9807890at2"/>
<dbReference type="GO" id="GO:0008803">
    <property type="term" value="F:bis(5'-nucleosyl)-tetraphosphatase (symmetrical) activity"/>
    <property type="evidence" value="ECO:0007669"/>
    <property type="project" value="TreeGrafter"/>
</dbReference>
<dbReference type="RefSeq" id="WP_047006642.1">
    <property type="nucleotide sequence ID" value="NZ_CP018097.1"/>
</dbReference>
<dbReference type="Proteomes" id="UP000053070">
    <property type="component" value="Unassembled WGS sequence"/>
</dbReference>
<dbReference type="PANTHER" id="PTHR42850">
    <property type="entry name" value="METALLOPHOSPHOESTERASE"/>
    <property type="match status" value="1"/>
</dbReference>
<gene>
    <name evidence="1" type="ORF">AAW01_06530</name>
</gene>
<dbReference type="EMBL" id="LBHC01000001">
    <property type="protein sequence ID" value="KLE33742.1"/>
    <property type="molecule type" value="Genomic_DNA"/>
</dbReference>
<dbReference type="GO" id="GO:0110154">
    <property type="term" value="P:RNA decapping"/>
    <property type="evidence" value="ECO:0007669"/>
    <property type="project" value="TreeGrafter"/>
</dbReference>
<reference evidence="1 2" key="1">
    <citation type="submission" date="2015-04" db="EMBL/GenBank/DDBJ databases">
        <title>The draft genome sequence of Erythrobacr gangjinensis K7-2.</title>
        <authorList>
            <person name="Zhuang L."/>
            <person name="Liu Y."/>
            <person name="Shao Z."/>
        </authorList>
    </citation>
    <scope>NUCLEOTIDE SEQUENCE [LARGE SCALE GENOMIC DNA]</scope>
    <source>
        <strain evidence="1 2">K7-2</strain>
    </source>
</reference>
<keyword evidence="2" id="KW-1185">Reference proteome</keyword>
<dbReference type="SUPFAM" id="SSF56300">
    <property type="entry name" value="Metallo-dependent phosphatases"/>
    <property type="match status" value="1"/>
</dbReference>
<name>A0A0G9MSM0_9SPHN</name>
<dbReference type="KEGG" id="egn:BMF35_a0308"/>